<feature type="chain" id="PRO_5047484821" evidence="3">
    <location>
        <begin position="23"/>
        <end position="403"/>
    </location>
</feature>
<evidence type="ECO:0000256" key="3">
    <source>
        <dbReference type="SAM" id="SignalP"/>
    </source>
</evidence>
<feature type="signal peptide" evidence="3">
    <location>
        <begin position="1"/>
        <end position="22"/>
    </location>
</feature>
<evidence type="ECO:0000256" key="2">
    <source>
        <dbReference type="ARBA" id="ARBA00022729"/>
    </source>
</evidence>
<reference evidence="5 6" key="1">
    <citation type="submission" date="2020-09" db="EMBL/GenBank/DDBJ databases">
        <title>Novel species of Mucilaginibacter isolated from a glacier on the Tibetan Plateau.</title>
        <authorList>
            <person name="Liu Q."/>
            <person name="Xin Y.-H."/>
        </authorList>
    </citation>
    <scope>NUCLEOTIDE SEQUENCE [LARGE SCALE GENOMIC DNA]</scope>
    <source>
        <strain evidence="5 6">ZT4R22</strain>
    </source>
</reference>
<dbReference type="Gene3D" id="3.40.50.2300">
    <property type="match status" value="2"/>
</dbReference>
<evidence type="ECO:0000313" key="6">
    <source>
        <dbReference type="Proteomes" id="UP000606600"/>
    </source>
</evidence>
<evidence type="ECO:0000313" key="5">
    <source>
        <dbReference type="EMBL" id="MBD1366351.1"/>
    </source>
</evidence>
<dbReference type="PROSITE" id="PS51257">
    <property type="entry name" value="PROKAR_LIPOPROTEIN"/>
    <property type="match status" value="1"/>
</dbReference>
<keyword evidence="2 3" id="KW-0732">Signal</keyword>
<dbReference type="InterPro" id="IPR028081">
    <property type="entry name" value="Leu-bd"/>
</dbReference>
<dbReference type="RefSeq" id="WP_191190997.1">
    <property type="nucleotide sequence ID" value="NZ_JACWMY010000012.1"/>
</dbReference>
<dbReference type="PANTHER" id="PTHR30483:SF40">
    <property type="entry name" value="HISTIDINE KINASE"/>
    <property type="match status" value="1"/>
</dbReference>
<accession>A0ABR7WVP2</accession>
<keyword evidence="6" id="KW-1185">Reference proteome</keyword>
<dbReference type="InterPro" id="IPR051010">
    <property type="entry name" value="BCAA_transport"/>
</dbReference>
<dbReference type="InterPro" id="IPR028082">
    <property type="entry name" value="Peripla_BP_I"/>
</dbReference>
<name>A0ABR7WVP2_9SPHI</name>
<comment type="caution">
    <text evidence="5">The sequence shown here is derived from an EMBL/GenBank/DDBJ whole genome shotgun (WGS) entry which is preliminary data.</text>
</comment>
<proteinExistence type="inferred from homology"/>
<dbReference type="Proteomes" id="UP000606600">
    <property type="component" value="Unassembled WGS sequence"/>
</dbReference>
<dbReference type="PANTHER" id="PTHR30483">
    <property type="entry name" value="LEUCINE-SPECIFIC-BINDING PROTEIN"/>
    <property type="match status" value="1"/>
</dbReference>
<evidence type="ECO:0000259" key="4">
    <source>
        <dbReference type="Pfam" id="PF13458"/>
    </source>
</evidence>
<organism evidence="5 6">
    <name type="scientific">Mucilaginibacter pankratovii</name>
    <dbReference type="NCBI Taxonomy" id="2772110"/>
    <lineage>
        <taxon>Bacteria</taxon>
        <taxon>Pseudomonadati</taxon>
        <taxon>Bacteroidota</taxon>
        <taxon>Sphingobacteriia</taxon>
        <taxon>Sphingobacteriales</taxon>
        <taxon>Sphingobacteriaceae</taxon>
        <taxon>Mucilaginibacter</taxon>
    </lineage>
</organism>
<sequence length="403" mass="42150">MRKLLLPVIALFAVALLVQSCAKSTKVIVSQPVKVQGLFSITGNWSSLGITSRAALELAQEDINKYLAQKDAKFHIEVAISDTKLETETARLLFVDAKDRGVKFVIGPQSSAELATVKPEADAHDVLVVSQSSTAGSLAIAGDNVFRFCPSDKIEGAASGATIFKQGSTGLVTVARDDAGNKGLQASTGAAFTAKGGEVSAIAPYPITSANYASVMASIKAEVARLTTSKGAGKVAIYLASFDEGIELFKLASAEPTLNSIKWYGGDGVVLSTALLTDPVVAEFAIKTGFFAPSFGLPDALKSKWEPLAARIKAKTGIDPDAYALAAYDALWTIAYTLEGTDGSTTDFAKIKTLFVAEANKDTGVTGADALDAAGDRATGTFDYFGIVKDGSTYKWTLVGKSE</sequence>
<gene>
    <name evidence="5" type="ORF">IDJ77_21235</name>
</gene>
<evidence type="ECO:0000256" key="1">
    <source>
        <dbReference type="ARBA" id="ARBA00010062"/>
    </source>
</evidence>
<dbReference type="SUPFAM" id="SSF53822">
    <property type="entry name" value="Periplasmic binding protein-like I"/>
    <property type="match status" value="1"/>
</dbReference>
<protein>
    <submittedName>
        <fullName evidence="5">ABC transporter substrate-binding protein</fullName>
    </submittedName>
</protein>
<feature type="domain" description="Leucine-binding protein" evidence="4">
    <location>
        <begin position="32"/>
        <end position="355"/>
    </location>
</feature>
<comment type="similarity">
    <text evidence="1">Belongs to the leucine-binding protein family.</text>
</comment>
<dbReference type="Pfam" id="PF13458">
    <property type="entry name" value="Peripla_BP_6"/>
    <property type="match status" value="1"/>
</dbReference>
<dbReference type="EMBL" id="JACWMY010000012">
    <property type="protein sequence ID" value="MBD1366351.1"/>
    <property type="molecule type" value="Genomic_DNA"/>
</dbReference>